<dbReference type="InterPro" id="IPR014820">
    <property type="entry name" value="PriCT_1"/>
</dbReference>
<dbReference type="SMART" id="SM00943">
    <property type="entry name" value="Prim-Pol"/>
    <property type="match status" value="1"/>
</dbReference>
<reference evidence="3" key="1">
    <citation type="journal article" date="2021" name="Proc. Natl. Acad. Sci. U.S.A.">
        <title>A Catalog of Tens of Thousands of Viruses from Human Metagenomes Reveals Hidden Associations with Chronic Diseases.</title>
        <authorList>
            <person name="Tisza M.J."/>
            <person name="Buck C.B."/>
        </authorList>
    </citation>
    <scope>NUCLEOTIDE SEQUENCE</scope>
    <source>
        <strain evidence="3">Ctc5632</strain>
    </source>
</reference>
<dbReference type="SMART" id="SM00942">
    <property type="entry name" value="PriCT_1"/>
    <property type="match status" value="1"/>
</dbReference>
<dbReference type="Pfam" id="PF08708">
    <property type="entry name" value="PriCT_1"/>
    <property type="match status" value="1"/>
</dbReference>
<evidence type="ECO:0000259" key="1">
    <source>
        <dbReference type="SMART" id="SM00942"/>
    </source>
</evidence>
<proteinExistence type="predicted"/>
<feature type="domain" description="DNA primase/polymerase bifunctional N-terminal" evidence="2">
    <location>
        <begin position="13"/>
        <end position="171"/>
    </location>
</feature>
<dbReference type="InterPro" id="IPR025048">
    <property type="entry name" value="DUF3987"/>
</dbReference>
<dbReference type="EMBL" id="BK014749">
    <property type="protein sequence ID" value="DAD73965.1"/>
    <property type="molecule type" value="Genomic_DNA"/>
</dbReference>
<accession>A0A8S5LV81</accession>
<dbReference type="CDD" id="cd04859">
    <property type="entry name" value="Prim_Pol"/>
    <property type="match status" value="1"/>
</dbReference>
<dbReference type="Pfam" id="PF13148">
    <property type="entry name" value="DUF3987"/>
    <property type="match status" value="1"/>
</dbReference>
<protein>
    <submittedName>
        <fullName evidence="3">Bifunctional DNA primase polymerase</fullName>
    </submittedName>
</protein>
<evidence type="ECO:0000313" key="3">
    <source>
        <dbReference type="EMBL" id="DAD73965.1"/>
    </source>
</evidence>
<dbReference type="Gene3D" id="3.30.720.160">
    <property type="entry name" value="Bifunctional DNA primase/polymerase, N-terminal"/>
    <property type="match status" value="1"/>
</dbReference>
<dbReference type="SUPFAM" id="SSF56747">
    <property type="entry name" value="Prim-pol domain"/>
    <property type="match status" value="1"/>
</dbReference>
<dbReference type="Pfam" id="PF09250">
    <property type="entry name" value="Prim-Pol"/>
    <property type="match status" value="1"/>
</dbReference>
<organism evidence="3">
    <name type="scientific">Podoviridae sp. ctc5632</name>
    <dbReference type="NCBI Taxonomy" id="2826565"/>
    <lineage>
        <taxon>Viruses</taxon>
        <taxon>Duplodnaviria</taxon>
        <taxon>Heunggongvirae</taxon>
        <taxon>Uroviricota</taxon>
        <taxon>Caudoviricetes</taxon>
    </lineage>
</organism>
<name>A0A8S5LV81_9CAUD</name>
<sequence>MNPFEGKTAAEIAVYLAEKCGFSMVPLRRGTKVSQLSEWAPYQTQAADTDQILKWTEKFPGCNWGCVAGVVSDLVVFDCDDEAAYRWAQLHLPTTPVKVKTSRGWHLYYHHPGPEYVDDLRAIDPRKDGVHAELRRDGQYAVAPGSLHESGVIYTADVEFPGVWEYAPEFAILKPASSIDLSGLDERIADIRAKYSEVLEGNRHNTLLSYAAALIGSGCPPDRALKLTLEKNNDICTPPLKAREVVGIVGGIYKTHQRNHPLGKDASPDALATDMSGLELQPVDDETDAAFPDELLHPGGLLEAIMDYTARASVRTAPEYSLPGAIAVLGTLAGQRIKAETGLTTNVYCAVLGRSASGKDAPKQAVTRLLKAVTGGDALGGMDVASDAAIINTIAQTGRHRLCFVFDELGLFLKACKNPNSPRAGIAKLLTELFSCYASPYVKTYADTDRNKIIAWQALSLLGLSVPQEFWGSIQEGETTNGFLARLLVFERTAESLAPRNYTPDMTIPQELQAALSAIWEIPGGEQTPEKTSSGGVSLESMARPHVIPFSDDARNLIHSIMDECDRLAFDGDDGGEEAAAATIWGRAAEHTIKIALIHALSRCGADVLTDKVTLPDVSWAWLLVRTLSARLVKQIDQNVHASDFEKWCLDAQNAIIRYRKREASRKQDKPGAPWYVIEKALKGATPKQAKDVRGKLIQMNRLRVMPAWRSSPKSKKTLDLFCLVEEKGGEQ</sequence>
<dbReference type="InterPro" id="IPR015330">
    <property type="entry name" value="DNA_primase/pol_bifunc_N"/>
</dbReference>
<evidence type="ECO:0000259" key="2">
    <source>
        <dbReference type="SMART" id="SM00943"/>
    </source>
</evidence>
<feature type="domain" description="Primase C-terminal 1" evidence="1">
    <location>
        <begin position="192"/>
        <end position="258"/>
    </location>
</feature>